<feature type="chain" id="PRO_5042924724" description="Extracelular serine carboxypeptidase" evidence="6">
    <location>
        <begin position="23"/>
        <end position="547"/>
    </location>
</feature>
<dbReference type="AlphaFoldDB" id="A0AAN6KQ85"/>
<keyword evidence="4" id="KW-0378">Hydrolase</keyword>
<dbReference type="InterPro" id="IPR008758">
    <property type="entry name" value="Peptidase_S28"/>
</dbReference>
<gene>
    <name evidence="7" type="ORF">LTR91_007598</name>
</gene>
<evidence type="ECO:0000256" key="5">
    <source>
        <dbReference type="ARBA" id="ARBA00023180"/>
    </source>
</evidence>
<feature type="signal peptide" evidence="6">
    <location>
        <begin position="1"/>
        <end position="22"/>
    </location>
</feature>
<dbReference type="Gene3D" id="3.40.50.1820">
    <property type="entry name" value="alpha/beta hydrolase"/>
    <property type="match status" value="2"/>
</dbReference>
<dbReference type="PANTHER" id="PTHR11010:SF117">
    <property type="entry name" value="SERINE PROTEASE 16"/>
    <property type="match status" value="1"/>
</dbReference>
<comment type="caution">
    <text evidence="7">The sequence shown here is derived from an EMBL/GenBank/DDBJ whole genome shotgun (WGS) entry which is preliminary data.</text>
</comment>
<protein>
    <recommendedName>
        <fullName evidence="9">Extracelular serine carboxypeptidase</fullName>
    </recommendedName>
</protein>
<evidence type="ECO:0000256" key="3">
    <source>
        <dbReference type="ARBA" id="ARBA00022729"/>
    </source>
</evidence>
<proteinExistence type="inferred from homology"/>
<evidence type="ECO:0000256" key="6">
    <source>
        <dbReference type="SAM" id="SignalP"/>
    </source>
</evidence>
<name>A0AAN6KQ85_9PEZI</name>
<keyword evidence="8" id="KW-1185">Reference proteome</keyword>
<sequence>MVSLALTALAACCASAAASVHAQPERVQHAAIQARQSTTGYPAHTIDQLIDHFPNSSRYAPHTTATFKQRYFFDDSYYQPGGPVFLYIGGETSGESRFSNLETGIIQILMQATNGLGVILENRYYGESYPFNSSTTDQLQYLTTEQSIADNAYFVQHATFPGVNATLTSPHAPWILYGGSLAGAQTAFSLHTYGGDGGLLWAGIGASATTKAKLAYVEWYDPIQKFAPQDCVGSINAIVDNIDRIFASGNATAIYQMKAVFGLEALTNNGDFAMTIAFPLGGPMNYPTNTWQELLWGGLGSNDFWEFCTNVTNLNAPENITQVDYALSQYTGGEPWTNLGNYANYIKQYLIPICNGAPINSVLCFGTQNATFYADPTNSGSRSYLYSTCTEAGLYQVARQNGPSLISRQLQVNYTQQWCEWAFPPGQYNTIPSTPDLYQINKYGGYNVSAPRLAHIDGDQDVWLDVCYHSNDAPLRYTPNMAEAILHPQLLIAGAGHHWDSSSYGALNLSAEPQFIRNAHLWEIRIVEDWLKEWHATQSYGGYGKKA</sequence>
<keyword evidence="5" id="KW-0325">Glycoprotein</keyword>
<evidence type="ECO:0000256" key="1">
    <source>
        <dbReference type="ARBA" id="ARBA00011079"/>
    </source>
</evidence>
<reference evidence="7" key="1">
    <citation type="submission" date="2023-06" db="EMBL/GenBank/DDBJ databases">
        <title>Black Yeasts Isolated from many extreme environments.</title>
        <authorList>
            <person name="Coleine C."/>
            <person name="Stajich J.E."/>
            <person name="Selbmann L."/>
        </authorList>
    </citation>
    <scope>NUCLEOTIDE SEQUENCE</scope>
    <source>
        <strain evidence="7">CCFEE 5200</strain>
    </source>
</reference>
<evidence type="ECO:0000256" key="4">
    <source>
        <dbReference type="ARBA" id="ARBA00022801"/>
    </source>
</evidence>
<dbReference type="PANTHER" id="PTHR11010">
    <property type="entry name" value="PROTEASE S28 PRO-X CARBOXYPEPTIDASE-RELATED"/>
    <property type="match status" value="1"/>
</dbReference>
<dbReference type="GO" id="GO:0070008">
    <property type="term" value="F:serine-type exopeptidase activity"/>
    <property type="evidence" value="ECO:0007669"/>
    <property type="project" value="InterPro"/>
</dbReference>
<evidence type="ECO:0008006" key="9">
    <source>
        <dbReference type="Google" id="ProtNLM"/>
    </source>
</evidence>
<comment type="similarity">
    <text evidence="1">Belongs to the peptidase S28 family.</text>
</comment>
<evidence type="ECO:0000313" key="8">
    <source>
        <dbReference type="Proteomes" id="UP001175353"/>
    </source>
</evidence>
<dbReference type="Proteomes" id="UP001175353">
    <property type="component" value="Unassembled WGS sequence"/>
</dbReference>
<dbReference type="GO" id="GO:0008239">
    <property type="term" value="F:dipeptidyl-peptidase activity"/>
    <property type="evidence" value="ECO:0007669"/>
    <property type="project" value="TreeGrafter"/>
</dbReference>
<evidence type="ECO:0000256" key="2">
    <source>
        <dbReference type="ARBA" id="ARBA00022670"/>
    </source>
</evidence>
<dbReference type="InterPro" id="IPR029058">
    <property type="entry name" value="AB_hydrolase_fold"/>
</dbReference>
<dbReference type="Pfam" id="PF05577">
    <property type="entry name" value="Peptidase_S28"/>
    <property type="match status" value="1"/>
</dbReference>
<keyword evidence="3 6" id="KW-0732">Signal</keyword>
<dbReference type="GO" id="GO:0006508">
    <property type="term" value="P:proteolysis"/>
    <property type="evidence" value="ECO:0007669"/>
    <property type="project" value="UniProtKB-KW"/>
</dbReference>
<organism evidence="7 8">
    <name type="scientific">Friedmanniomyces endolithicus</name>
    <dbReference type="NCBI Taxonomy" id="329885"/>
    <lineage>
        <taxon>Eukaryota</taxon>
        <taxon>Fungi</taxon>
        <taxon>Dikarya</taxon>
        <taxon>Ascomycota</taxon>
        <taxon>Pezizomycotina</taxon>
        <taxon>Dothideomycetes</taxon>
        <taxon>Dothideomycetidae</taxon>
        <taxon>Mycosphaerellales</taxon>
        <taxon>Teratosphaeriaceae</taxon>
        <taxon>Friedmanniomyces</taxon>
    </lineage>
</organism>
<evidence type="ECO:0000313" key="7">
    <source>
        <dbReference type="EMBL" id="KAK0994530.1"/>
    </source>
</evidence>
<accession>A0AAN6KQ85</accession>
<dbReference type="EMBL" id="JAUJLE010000055">
    <property type="protein sequence ID" value="KAK0994530.1"/>
    <property type="molecule type" value="Genomic_DNA"/>
</dbReference>
<keyword evidence="2" id="KW-0645">Protease</keyword>